<keyword evidence="4 5" id="KW-0472">Membrane</keyword>
<dbReference type="InParanoid" id="A0A165MSZ4"/>
<evidence type="ECO:0000256" key="1">
    <source>
        <dbReference type="ARBA" id="ARBA00004141"/>
    </source>
</evidence>
<dbReference type="PANTHER" id="PTHR12714">
    <property type="entry name" value="PROTEIN-S ISOPRENYLCYSTEINE O-METHYLTRANSFERASE"/>
    <property type="match status" value="1"/>
</dbReference>
<dbReference type="GO" id="GO:0004671">
    <property type="term" value="F:protein C-terminal S-isoprenylcysteine carboxyl O-methyltransferase activity"/>
    <property type="evidence" value="ECO:0007669"/>
    <property type="project" value="UniProtKB-EC"/>
</dbReference>
<comment type="similarity">
    <text evidence="5">Belongs to the class VI-like SAM-binding methyltransferase superfamily. Isoprenylcysteine carboxyl methyltransferase family.</text>
</comment>
<dbReference type="AlphaFoldDB" id="A0A165MSZ4"/>
<keyword evidence="7" id="KW-1185">Reference proteome</keyword>
<dbReference type="PANTHER" id="PTHR12714:SF9">
    <property type="entry name" value="PROTEIN-S-ISOPRENYLCYSTEINE O-METHYLTRANSFERASE"/>
    <property type="match status" value="1"/>
</dbReference>
<evidence type="ECO:0000313" key="6">
    <source>
        <dbReference type="EMBL" id="KZT18735.1"/>
    </source>
</evidence>
<dbReference type="InterPro" id="IPR007269">
    <property type="entry name" value="ICMT_MeTrfase"/>
</dbReference>
<dbReference type="Pfam" id="PF04140">
    <property type="entry name" value="ICMT"/>
    <property type="match status" value="1"/>
</dbReference>
<organism evidence="6 7">
    <name type="scientific">Neolentinus lepideus HHB14362 ss-1</name>
    <dbReference type="NCBI Taxonomy" id="1314782"/>
    <lineage>
        <taxon>Eukaryota</taxon>
        <taxon>Fungi</taxon>
        <taxon>Dikarya</taxon>
        <taxon>Basidiomycota</taxon>
        <taxon>Agaricomycotina</taxon>
        <taxon>Agaricomycetes</taxon>
        <taxon>Gloeophyllales</taxon>
        <taxon>Gloeophyllaceae</taxon>
        <taxon>Neolentinus</taxon>
    </lineage>
</organism>
<dbReference type="Gene3D" id="1.20.120.1630">
    <property type="match status" value="1"/>
</dbReference>
<comment type="subcellular location">
    <subcellularLocation>
        <location evidence="5">Endoplasmic reticulum membrane</location>
        <topology evidence="5">Multi-pass membrane protein</topology>
    </subcellularLocation>
    <subcellularLocation>
        <location evidence="1">Membrane</location>
        <topology evidence="1">Multi-pass membrane protein</topology>
    </subcellularLocation>
</comment>
<gene>
    <name evidence="6" type="ORF">NEOLEDRAFT_1142975</name>
</gene>
<comment type="catalytic activity">
    <reaction evidence="5">
        <text>[protein]-C-terminal S-[(2E,6E)-farnesyl]-L-cysteine + S-adenosyl-L-methionine = [protein]-C-terminal S-[(2E,6E)-farnesyl]-L-cysteine methyl ester + S-adenosyl-L-homocysteine</text>
        <dbReference type="Rhea" id="RHEA:21672"/>
        <dbReference type="Rhea" id="RHEA-COMP:12125"/>
        <dbReference type="Rhea" id="RHEA-COMP:12126"/>
        <dbReference type="ChEBI" id="CHEBI:57856"/>
        <dbReference type="ChEBI" id="CHEBI:59789"/>
        <dbReference type="ChEBI" id="CHEBI:90510"/>
        <dbReference type="ChEBI" id="CHEBI:90511"/>
        <dbReference type="EC" id="2.1.1.100"/>
    </reaction>
</comment>
<dbReference type="OrthoDB" id="422086at2759"/>
<dbReference type="GO" id="GO:0032259">
    <property type="term" value="P:methylation"/>
    <property type="evidence" value="ECO:0007669"/>
    <property type="project" value="UniProtKB-KW"/>
</dbReference>
<keyword evidence="5" id="KW-0256">Endoplasmic reticulum</keyword>
<dbReference type="GO" id="GO:0005789">
    <property type="term" value="C:endoplasmic reticulum membrane"/>
    <property type="evidence" value="ECO:0007669"/>
    <property type="project" value="UniProtKB-SubCell"/>
</dbReference>
<proteinExistence type="inferred from homology"/>
<sequence>MYSFLPQTGAGLAALCDALATYGVAFAPTQFQRYTCLRRLPLGLLELEPMFLLGVSLMVFGCFVRRWCFRTLGRFFTFEVSMSPCHRLVTDGPYAYVRHPSYTGIFLVLAGATIVMCSHNSWFRQCGVLERGGAPVLAAWMALCLWSTNCLRLRLKVEDEELKIRFGKFWEDYAARVPYTLIPGFV</sequence>
<keyword evidence="5" id="KW-0949">S-adenosyl-L-methionine</keyword>
<keyword evidence="2 5" id="KW-0812">Transmembrane</keyword>
<evidence type="ECO:0000256" key="4">
    <source>
        <dbReference type="ARBA" id="ARBA00023136"/>
    </source>
</evidence>
<dbReference type="Proteomes" id="UP000076761">
    <property type="component" value="Unassembled WGS sequence"/>
</dbReference>
<dbReference type="EC" id="2.1.1.100" evidence="5"/>
<keyword evidence="5" id="KW-0808">Transferase</keyword>
<evidence type="ECO:0000256" key="5">
    <source>
        <dbReference type="RuleBase" id="RU362022"/>
    </source>
</evidence>
<reference evidence="6 7" key="1">
    <citation type="journal article" date="2016" name="Mol. Biol. Evol.">
        <title>Comparative Genomics of Early-Diverging Mushroom-Forming Fungi Provides Insights into the Origins of Lignocellulose Decay Capabilities.</title>
        <authorList>
            <person name="Nagy L.G."/>
            <person name="Riley R."/>
            <person name="Tritt A."/>
            <person name="Adam C."/>
            <person name="Daum C."/>
            <person name="Floudas D."/>
            <person name="Sun H."/>
            <person name="Yadav J.S."/>
            <person name="Pangilinan J."/>
            <person name="Larsson K.H."/>
            <person name="Matsuura K."/>
            <person name="Barry K."/>
            <person name="Labutti K."/>
            <person name="Kuo R."/>
            <person name="Ohm R.A."/>
            <person name="Bhattacharya S.S."/>
            <person name="Shirouzu T."/>
            <person name="Yoshinaga Y."/>
            <person name="Martin F.M."/>
            <person name="Grigoriev I.V."/>
            <person name="Hibbett D.S."/>
        </authorList>
    </citation>
    <scope>NUCLEOTIDE SEQUENCE [LARGE SCALE GENOMIC DNA]</scope>
    <source>
        <strain evidence="6 7">HHB14362 ss-1</strain>
    </source>
</reference>
<keyword evidence="3 5" id="KW-1133">Transmembrane helix</keyword>
<evidence type="ECO:0000256" key="2">
    <source>
        <dbReference type="ARBA" id="ARBA00022692"/>
    </source>
</evidence>
<protein>
    <recommendedName>
        <fullName evidence="5">Protein-S-isoprenylcysteine O-methyltransferase</fullName>
        <ecNumber evidence="5">2.1.1.100</ecNumber>
    </recommendedName>
</protein>
<feature type="transmembrane region" description="Helical" evidence="5">
    <location>
        <begin position="49"/>
        <end position="68"/>
    </location>
</feature>
<feature type="transmembrane region" description="Helical" evidence="5">
    <location>
        <begin position="102"/>
        <end position="122"/>
    </location>
</feature>
<evidence type="ECO:0000256" key="3">
    <source>
        <dbReference type="ARBA" id="ARBA00022989"/>
    </source>
</evidence>
<evidence type="ECO:0000313" key="7">
    <source>
        <dbReference type="Proteomes" id="UP000076761"/>
    </source>
</evidence>
<dbReference type="EMBL" id="KV425663">
    <property type="protein sequence ID" value="KZT18735.1"/>
    <property type="molecule type" value="Genomic_DNA"/>
</dbReference>
<accession>A0A165MSZ4</accession>
<comment type="caution">
    <text evidence="5">Lacks conserved residue(s) required for the propagation of feature annotation.</text>
</comment>
<keyword evidence="5" id="KW-0489">Methyltransferase</keyword>
<name>A0A165MSZ4_9AGAM</name>